<organism evidence="1 2">
    <name type="scientific">Aulographum hederae CBS 113979</name>
    <dbReference type="NCBI Taxonomy" id="1176131"/>
    <lineage>
        <taxon>Eukaryota</taxon>
        <taxon>Fungi</taxon>
        <taxon>Dikarya</taxon>
        <taxon>Ascomycota</taxon>
        <taxon>Pezizomycotina</taxon>
        <taxon>Dothideomycetes</taxon>
        <taxon>Pleosporomycetidae</taxon>
        <taxon>Aulographales</taxon>
        <taxon>Aulographaceae</taxon>
    </lineage>
</organism>
<proteinExistence type="predicted"/>
<name>A0A6G1GRI9_9PEZI</name>
<dbReference type="Proteomes" id="UP000800041">
    <property type="component" value="Unassembled WGS sequence"/>
</dbReference>
<evidence type="ECO:0000313" key="1">
    <source>
        <dbReference type="EMBL" id="KAF1983424.1"/>
    </source>
</evidence>
<dbReference type="AlphaFoldDB" id="A0A6G1GRI9"/>
<accession>A0A6G1GRI9</accession>
<keyword evidence="2" id="KW-1185">Reference proteome</keyword>
<gene>
    <name evidence="1" type="ORF">K402DRAFT_166306</name>
</gene>
<protein>
    <submittedName>
        <fullName evidence="1">Uncharacterized protein</fullName>
    </submittedName>
</protein>
<sequence>MNLSDARLGLLARRSLLRPVPVATRVQLFTMALIAPHHESPSPSSPLSAWQAAQKGSVSGHSSRLWVCPILIPVCHVTCSFSTLSQKSVFATCHSRTLCHRLRGSQYPGAATNRGPFRVAFADHIFSLVSILEIKTASQTAIRICATTLDPSLAPSPLLSDHLPLIRQSLRVTNHYTTLHSSCVQVDIGHSEPSSSVRIHAYVSIPKSLFLREWAP</sequence>
<reference evidence="1" key="1">
    <citation type="journal article" date="2020" name="Stud. Mycol.">
        <title>101 Dothideomycetes genomes: a test case for predicting lifestyles and emergence of pathogens.</title>
        <authorList>
            <person name="Haridas S."/>
            <person name="Albert R."/>
            <person name="Binder M."/>
            <person name="Bloem J."/>
            <person name="Labutti K."/>
            <person name="Salamov A."/>
            <person name="Andreopoulos B."/>
            <person name="Baker S."/>
            <person name="Barry K."/>
            <person name="Bills G."/>
            <person name="Bluhm B."/>
            <person name="Cannon C."/>
            <person name="Castanera R."/>
            <person name="Culley D."/>
            <person name="Daum C."/>
            <person name="Ezra D."/>
            <person name="Gonzalez J."/>
            <person name="Henrissat B."/>
            <person name="Kuo A."/>
            <person name="Liang C."/>
            <person name="Lipzen A."/>
            <person name="Lutzoni F."/>
            <person name="Magnuson J."/>
            <person name="Mondo S."/>
            <person name="Nolan M."/>
            <person name="Ohm R."/>
            <person name="Pangilinan J."/>
            <person name="Park H.-J."/>
            <person name="Ramirez L."/>
            <person name="Alfaro M."/>
            <person name="Sun H."/>
            <person name="Tritt A."/>
            <person name="Yoshinaga Y."/>
            <person name="Zwiers L.-H."/>
            <person name="Turgeon B."/>
            <person name="Goodwin S."/>
            <person name="Spatafora J."/>
            <person name="Crous P."/>
            <person name="Grigoriev I."/>
        </authorList>
    </citation>
    <scope>NUCLEOTIDE SEQUENCE</scope>
    <source>
        <strain evidence="1">CBS 113979</strain>
    </source>
</reference>
<dbReference type="EMBL" id="ML977175">
    <property type="protein sequence ID" value="KAF1983424.1"/>
    <property type="molecule type" value="Genomic_DNA"/>
</dbReference>
<evidence type="ECO:0000313" key="2">
    <source>
        <dbReference type="Proteomes" id="UP000800041"/>
    </source>
</evidence>